<name>A0A3R6ZVV6_9STRA</name>
<dbReference type="EMBL" id="QUSY01000048">
    <property type="protein sequence ID" value="RHY33988.1"/>
    <property type="molecule type" value="Genomic_DNA"/>
</dbReference>
<dbReference type="Pfam" id="PF09743">
    <property type="entry name" value="E3_UFM1_ligase"/>
    <property type="match status" value="2"/>
</dbReference>
<dbReference type="GO" id="GO:0061666">
    <property type="term" value="F:UFM1 ligase activity"/>
    <property type="evidence" value="ECO:0007669"/>
    <property type="project" value="InterPro"/>
</dbReference>
<gene>
    <name evidence="3" type="ORF">DYB32_001224</name>
</gene>
<dbReference type="GO" id="GO:0034976">
    <property type="term" value="P:response to endoplasmic reticulum stress"/>
    <property type="evidence" value="ECO:0007669"/>
    <property type="project" value="TreeGrafter"/>
</dbReference>
<feature type="compositionally biased region" description="Polar residues" evidence="1">
    <location>
        <begin position="341"/>
        <end position="356"/>
    </location>
</feature>
<feature type="domain" description="E3 UFM1-protein ligase 1-like N-terminal" evidence="2">
    <location>
        <begin position="139"/>
        <end position="215"/>
    </location>
</feature>
<dbReference type="GO" id="GO:0032434">
    <property type="term" value="P:regulation of proteasomal ubiquitin-dependent protein catabolic process"/>
    <property type="evidence" value="ECO:0007669"/>
    <property type="project" value="TreeGrafter"/>
</dbReference>
<dbReference type="PANTHER" id="PTHR31057">
    <property type="entry name" value="E3 UFM1-PROTEIN LIGASE 1"/>
    <property type="match status" value="1"/>
</dbReference>
<dbReference type="GO" id="GO:0005789">
    <property type="term" value="C:endoplasmic reticulum membrane"/>
    <property type="evidence" value="ECO:0007669"/>
    <property type="project" value="TreeGrafter"/>
</dbReference>
<feature type="domain" description="E3 UFM1-protein ligase 1-like N-terminal" evidence="2">
    <location>
        <begin position="3"/>
        <end position="131"/>
    </location>
</feature>
<organism evidence="3 4">
    <name type="scientific">Aphanomyces invadans</name>
    <dbReference type="NCBI Taxonomy" id="157072"/>
    <lineage>
        <taxon>Eukaryota</taxon>
        <taxon>Sar</taxon>
        <taxon>Stramenopiles</taxon>
        <taxon>Oomycota</taxon>
        <taxon>Saprolegniomycetes</taxon>
        <taxon>Saprolegniales</taxon>
        <taxon>Verrucalvaceae</taxon>
        <taxon>Aphanomyces</taxon>
    </lineage>
</organism>
<feature type="region of interest" description="Disordered" evidence="1">
    <location>
        <begin position="340"/>
        <end position="361"/>
    </location>
</feature>
<dbReference type="AlphaFoldDB" id="A0A3R6ZVV6"/>
<dbReference type="PANTHER" id="PTHR31057:SF0">
    <property type="entry name" value="E3 UFM1-PROTEIN LIGASE 1"/>
    <property type="match status" value="1"/>
</dbReference>
<evidence type="ECO:0000256" key="1">
    <source>
        <dbReference type="SAM" id="MobiDB-lite"/>
    </source>
</evidence>
<dbReference type="VEuPathDB" id="FungiDB:H310_00591"/>
<accession>A0A3R6ZVV6</accession>
<comment type="caution">
    <text evidence="3">The sequence shown here is derived from an EMBL/GenBank/DDBJ whole genome shotgun (WGS) entry which is preliminary data.</text>
</comment>
<reference evidence="3 4" key="1">
    <citation type="submission" date="2018-08" db="EMBL/GenBank/DDBJ databases">
        <title>Aphanomyces genome sequencing and annotation.</title>
        <authorList>
            <person name="Minardi D."/>
            <person name="Oidtmann B."/>
            <person name="Van Der Giezen M."/>
            <person name="Studholme D.J."/>
        </authorList>
    </citation>
    <scope>NUCLEOTIDE SEQUENCE [LARGE SCALE GENOMIC DNA]</scope>
    <source>
        <strain evidence="3 4">NJM0002</strain>
    </source>
</reference>
<evidence type="ECO:0000313" key="3">
    <source>
        <dbReference type="EMBL" id="RHY33988.1"/>
    </source>
</evidence>
<keyword evidence="4" id="KW-1185">Reference proteome</keyword>
<dbReference type="GO" id="GO:1990592">
    <property type="term" value="P:protein K69-linked ufmylation"/>
    <property type="evidence" value="ECO:0007669"/>
    <property type="project" value="TreeGrafter"/>
</dbReference>
<dbReference type="InterPro" id="IPR018611">
    <property type="entry name" value="Ufl1"/>
</dbReference>
<sequence>MDEIRALQRELAVAQEEKEVFLLSERNIIDILIKLQALQKVELIFTSNAKAVLTPGQLQKEILEHVQSHAGRVSLHELHISINVGMSYIEKYAKEIVNNQSQTNNVHLVGDELISDNYLDTIMAHVRDGVVQDTGFVGWKHPLSCSKSASSPALDEHLVAASLADLIASHAVEGHLRGREFVPTAFVESQRQTIYDFFIANNYLPHALAAQLQVASRPYDFLKKRFPDCIDLDDVVVSGALLLHLEGVVEGLHHDRNSTWLDVRSELPSSAMDAKNAAKLLTKALDRVKAQTKVSPVTSVVQIGGVFAVNAAVLTQTMDKFQDVAKMRASHAAYGALEVGSSDSKANKTKPSTGKASGTKGKAVPHRTICLTHDEQVELIMSWFDHCEGEDEFVAALLESLHDSVEGCFATAAAKAETTIHRGDSYIRRELTERFEAGFHDRVGHLVVFQKAINKLTIKLAMATDGSEGLAVIERAIVRSTGLDLSAWVLQYVNEHHQLELEGVPTILDPHSPQPTMTILSPSHERILKKRVTYASTVVELWRVAQGTSLADLMQHISQVASAMGIPSKKLDRKKEKAIVAAFKQRLGRSLEECVQDVESDFNVILGIVCSLVFFRVTSMALPLPLSASDIQAVYPVLRHAFESSGVAADTIQLVDDMHRAATELQLLQENQVLVRRAMDVLVTA</sequence>
<evidence type="ECO:0000259" key="2">
    <source>
        <dbReference type="Pfam" id="PF09743"/>
    </source>
</evidence>
<proteinExistence type="predicted"/>
<evidence type="ECO:0000313" key="4">
    <source>
        <dbReference type="Proteomes" id="UP000285060"/>
    </source>
</evidence>
<dbReference type="Proteomes" id="UP000285060">
    <property type="component" value="Unassembled WGS sequence"/>
</dbReference>
<dbReference type="InterPro" id="IPR056579">
    <property type="entry name" value="Ufl1_N"/>
</dbReference>
<protein>
    <recommendedName>
        <fullName evidence="2">E3 UFM1-protein ligase 1-like N-terminal domain-containing protein</fullName>
    </recommendedName>
</protein>